<evidence type="ECO:0000256" key="1">
    <source>
        <dbReference type="ARBA" id="ARBA00001784"/>
    </source>
</evidence>
<reference evidence="11" key="1">
    <citation type="journal article" date="2019" name="Int. J. Syst. Evol. Microbiol.">
        <title>The Global Catalogue of Microorganisms (GCM) 10K type strain sequencing project: providing services to taxonomists for standard genome sequencing and annotation.</title>
        <authorList>
            <consortium name="The Broad Institute Genomics Platform"/>
            <consortium name="The Broad Institute Genome Sequencing Center for Infectious Disease"/>
            <person name="Wu L."/>
            <person name="Ma J."/>
        </authorList>
    </citation>
    <scope>NUCLEOTIDE SEQUENCE [LARGE SCALE GENOMIC DNA]</scope>
    <source>
        <strain evidence="11">JCM 17066</strain>
    </source>
</reference>
<dbReference type="SUPFAM" id="SSF117856">
    <property type="entry name" value="AF0104/ALDC/Ptd012-like"/>
    <property type="match status" value="1"/>
</dbReference>
<dbReference type="PANTHER" id="PTHR35524:SF1">
    <property type="entry name" value="ALPHA-ACETOLACTATE DECARBOXYLASE"/>
    <property type="match status" value="1"/>
</dbReference>
<dbReference type="Pfam" id="PF03306">
    <property type="entry name" value="AAL_decarboxy"/>
    <property type="match status" value="1"/>
</dbReference>
<comment type="catalytic activity">
    <reaction evidence="1 9">
        <text>(2S)-2-acetolactate + H(+) = (R)-acetoin + CO2</text>
        <dbReference type="Rhea" id="RHEA:21580"/>
        <dbReference type="ChEBI" id="CHEBI:15378"/>
        <dbReference type="ChEBI" id="CHEBI:15686"/>
        <dbReference type="ChEBI" id="CHEBI:16526"/>
        <dbReference type="ChEBI" id="CHEBI:58476"/>
        <dbReference type="EC" id="4.1.1.5"/>
    </reaction>
</comment>
<evidence type="ECO:0000256" key="4">
    <source>
        <dbReference type="ARBA" id="ARBA00013204"/>
    </source>
</evidence>
<keyword evidence="7 9" id="KW-0005">Acetoin biosynthesis</keyword>
<evidence type="ECO:0000256" key="7">
    <source>
        <dbReference type="ARBA" id="ARBA00023061"/>
    </source>
</evidence>
<comment type="caution">
    <text evidence="10">The sequence shown here is derived from an EMBL/GenBank/DDBJ whole genome shotgun (WGS) entry which is preliminary data.</text>
</comment>
<accession>A0ABW0M9L9</accession>
<dbReference type="InterPro" id="IPR005128">
    <property type="entry name" value="Acetolactate_a_deCO2ase"/>
</dbReference>
<dbReference type="NCBIfam" id="TIGR01252">
    <property type="entry name" value="acetolac_decarb"/>
    <property type="match status" value="1"/>
</dbReference>
<proteinExistence type="inferred from homology"/>
<dbReference type="PIRSF" id="PIRSF001332">
    <property type="entry name" value="Acetolac_decarb"/>
    <property type="match status" value="1"/>
</dbReference>
<dbReference type="EMBL" id="JBHSMT010000013">
    <property type="protein sequence ID" value="MFC5474266.1"/>
    <property type="molecule type" value="Genomic_DNA"/>
</dbReference>
<dbReference type="CDD" id="cd17299">
    <property type="entry name" value="acetolactate_decarboxylase"/>
    <property type="match status" value="1"/>
</dbReference>
<evidence type="ECO:0000256" key="8">
    <source>
        <dbReference type="ARBA" id="ARBA00023239"/>
    </source>
</evidence>
<dbReference type="GO" id="GO:0047605">
    <property type="term" value="F:acetolactate decarboxylase activity"/>
    <property type="evidence" value="ECO:0007669"/>
    <property type="project" value="UniProtKB-EC"/>
</dbReference>
<evidence type="ECO:0000313" key="10">
    <source>
        <dbReference type="EMBL" id="MFC5474266.1"/>
    </source>
</evidence>
<dbReference type="RefSeq" id="WP_378997338.1">
    <property type="nucleotide sequence ID" value="NZ_JBHSMT010000013.1"/>
</dbReference>
<evidence type="ECO:0000256" key="9">
    <source>
        <dbReference type="PIRNR" id="PIRNR001332"/>
    </source>
</evidence>
<dbReference type="Gene3D" id="3.30.1330.80">
    <property type="entry name" value="Hypothetical protein, similar to alpha- acetolactate decarboxylase, domain 2"/>
    <property type="match status" value="2"/>
</dbReference>
<evidence type="ECO:0000256" key="5">
    <source>
        <dbReference type="ARBA" id="ARBA00020164"/>
    </source>
</evidence>
<comment type="similarity">
    <text evidence="3 9">Belongs to the alpha-acetolactate decarboxylase family.</text>
</comment>
<gene>
    <name evidence="10" type="primary">budA</name>
    <name evidence="10" type="ORF">ACFPM8_09875</name>
</gene>
<evidence type="ECO:0000256" key="3">
    <source>
        <dbReference type="ARBA" id="ARBA00007106"/>
    </source>
</evidence>
<keyword evidence="11" id="KW-1185">Reference proteome</keyword>
<protein>
    <recommendedName>
        <fullName evidence="5 9">Alpha-acetolactate decarboxylase</fullName>
        <ecNumber evidence="4 9">4.1.1.5</ecNumber>
    </recommendedName>
</protein>
<keyword evidence="6 9" id="KW-0210">Decarboxylase</keyword>
<dbReference type="EC" id="4.1.1.5" evidence="4 9"/>
<evidence type="ECO:0000256" key="6">
    <source>
        <dbReference type="ARBA" id="ARBA00022793"/>
    </source>
</evidence>
<evidence type="ECO:0000313" key="11">
    <source>
        <dbReference type="Proteomes" id="UP001596045"/>
    </source>
</evidence>
<sequence length="241" mass="26521">MPEPKAFQYSTIDALLDGAYEGSYTVDQLKQKGNFGIGTFNRVDGELVLVDGEVYKAKSDGTVELAAASEMTPFAVVTTFPTAGEVKYTVTTPTTLKELEDLLDKGLENKNVFYAIRIEGDFKQMTARAISPQDKPYKPLAEVAKTQSVFHYSDTNGVLVAFRSPNFSKGFNVTGYHWHFLSGDKKTGGHVLNLAMTKGVIKITPVSDIEIKIPTSDMFANTNQSIDRSSELKMVEGLRKN</sequence>
<keyword evidence="8 9" id="KW-0456">Lyase</keyword>
<dbReference type="Proteomes" id="UP001596045">
    <property type="component" value="Unassembled WGS sequence"/>
</dbReference>
<evidence type="ECO:0000256" key="2">
    <source>
        <dbReference type="ARBA" id="ARBA00005170"/>
    </source>
</evidence>
<name>A0ABW0M9L9_9BURK</name>
<organism evidence="10 11">
    <name type="scientific">Paraherbaspirillum soli</name>
    <dbReference type="NCBI Taxonomy" id="631222"/>
    <lineage>
        <taxon>Bacteria</taxon>
        <taxon>Pseudomonadati</taxon>
        <taxon>Pseudomonadota</taxon>
        <taxon>Betaproteobacteria</taxon>
        <taxon>Burkholderiales</taxon>
        <taxon>Oxalobacteraceae</taxon>
        <taxon>Paraherbaspirillum</taxon>
    </lineage>
</organism>
<dbReference type="PANTHER" id="PTHR35524">
    <property type="entry name" value="ALPHA-ACETOLACTATE DECARBOXYLASE"/>
    <property type="match status" value="1"/>
</dbReference>
<comment type="pathway">
    <text evidence="2 9">Polyol metabolism; (R,R)-butane-2,3-diol biosynthesis; (R,R)-butane-2,3-diol from pyruvate: step 2/3.</text>
</comment>